<proteinExistence type="predicted"/>
<organism evidence="1 2">
    <name type="scientific">Lepidopterella palustris CBS 459.81</name>
    <dbReference type="NCBI Taxonomy" id="1314670"/>
    <lineage>
        <taxon>Eukaryota</taxon>
        <taxon>Fungi</taxon>
        <taxon>Dikarya</taxon>
        <taxon>Ascomycota</taxon>
        <taxon>Pezizomycotina</taxon>
        <taxon>Dothideomycetes</taxon>
        <taxon>Pleosporomycetidae</taxon>
        <taxon>Mytilinidiales</taxon>
        <taxon>Argynnaceae</taxon>
        <taxon>Lepidopterella</taxon>
    </lineage>
</organism>
<gene>
    <name evidence="1" type="ORF">K432DRAFT_429936</name>
</gene>
<keyword evidence="2" id="KW-1185">Reference proteome</keyword>
<dbReference type="InterPro" id="IPR036028">
    <property type="entry name" value="SH3-like_dom_sf"/>
</dbReference>
<protein>
    <submittedName>
        <fullName evidence="1">Uncharacterized protein</fullName>
    </submittedName>
</protein>
<dbReference type="EMBL" id="KV745446">
    <property type="protein sequence ID" value="OCK74604.1"/>
    <property type="molecule type" value="Genomic_DNA"/>
</dbReference>
<name>A0A8E2DZN9_9PEZI</name>
<dbReference type="AlphaFoldDB" id="A0A8E2DZN9"/>
<evidence type="ECO:0000313" key="2">
    <source>
        <dbReference type="Proteomes" id="UP000250266"/>
    </source>
</evidence>
<reference evidence="1 2" key="1">
    <citation type="journal article" date="2016" name="Nat. Commun.">
        <title>Ectomycorrhizal ecology is imprinted in the genome of the dominant symbiotic fungus Cenococcum geophilum.</title>
        <authorList>
            <consortium name="DOE Joint Genome Institute"/>
            <person name="Peter M."/>
            <person name="Kohler A."/>
            <person name="Ohm R.A."/>
            <person name="Kuo A."/>
            <person name="Krutzmann J."/>
            <person name="Morin E."/>
            <person name="Arend M."/>
            <person name="Barry K.W."/>
            <person name="Binder M."/>
            <person name="Choi C."/>
            <person name="Clum A."/>
            <person name="Copeland A."/>
            <person name="Grisel N."/>
            <person name="Haridas S."/>
            <person name="Kipfer T."/>
            <person name="LaButti K."/>
            <person name="Lindquist E."/>
            <person name="Lipzen A."/>
            <person name="Maire R."/>
            <person name="Meier B."/>
            <person name="Mihaltcheva S."/>
            <person name="Molinier V."/>
            <person name="Murat C."/>
            <person name="Poggeler S."/>
            <person name="Quandt C.A."/>
            <person name="Sperisen C."/>
            <person name="Tritt A."/>
            <person name="Tisserant E."/>
            <person name="Crous P.W."/>
            <person name="Henrissat B."/>
            <person name="Nehls U."/>
            <person name="Egli S."/>
            <person name="Spatafora J.W."/>
            <person name="Grigoriev I.V."/>
            <person name="Martin F.M."/>
        </authorList>
    </citation>
    <scope>NUCLEOTIDE SEQUENCE [LARGE SCALE GENOMIC DNA]</scope>
    <source>
        <strain evidence="1 2">CBS 459.81</strain>
    </source>
</reference>
<dbReference type="SUPFAM" id="SSF50044">
    <property type="entry name" value="SH3-domain"/>
    <property type="match status" value="1"/>
</dbReference>
<sequence length="260" mass="29815">MVATGLEIIPIVAVGLQFAEQLIESIKWARLQHEIWTTAAKEVDELDDKVSTTQALLYTTKEKLELSSVQQALDASPAWFKAVKSNVQAGKNLLKEVLDHITPLQAEPMKKLVKKFRDFFKWEQTRRLSVRLHEYQSSLHSMLAVYILPHADKSAQQDASKNPALATPISPIPDSTAWREEPDCKWIPATKSRLSNNPNIQVRAAYNYTAQSSQQHDLIEEEYLTWKMSQHDGWVDVYKNREWKMVPMSYLVAWTYVSSS</sequence>
<accession>A0A8E2DZN9</accession>
<evidence type="ECO:0000313" key="1">
    <source>
        <dbReference type="EMBL" id="OCK74604.1"/>
    </source>
</evidence>
<dbReference type="Proteomes" id="UP000250266">
    <property type="component" value="Unassembled WGS sequence"/>
</dbReference>